<accession>A0A9K3HSL5</accession>
<sequence>MKCKSTSNPLSFGCRQETTHQIGQQHQYAAFRHMLSMHPPCKSMAAQFPQPQLSQECNNHQVHQIRVHHQVSRV</sequence>
<proteinExistence type="predicted"/>
<comment type="caution">
    <text evidence="1">The sequence shown here is derived from an EMBL/GenBank/DDBJ whole genome shotgun (WGS) entry which is preliminary data.</text>
</comment>
<reference evidence="1" key="2">
    <citation type="submission" date="2020-06" db="EMBL/GenBank/DDBJ databases">
        <title>Helianthus annuus Genome sequencing and assembly Release 2.</title>
        <authorList>
            <person name="Gouzy J."/>
            <person name="Langlade N."/>
            <person name="Munos S."/>
        </authorList>
    </citation>
    <scope>NUCLEOTIDE SEQUENCE</scope>
    <source>
        <tissue evidence="1">Leaves</tissue>
    </source>
</reference>
<evidence type="ECO:0000313" key="1">
    <source>
        <dbReference type="EMBL" id="KAF5783659.1"/>
    </source>
</evidence>
<organism evidence="1 2">
    <name type="scientific">Helianthus annuus</name>
    <name type="common">Common sunflower</name>
    <dbReference type="NCBI Taxonomy" id="4232"/>
    <lineage>
        <taxon>Eukaryota</taxon>
        <taxon>Viridiplantae</taxon>
        <taxon>Streptophyta</taxon>
        <taxon>Embryophyta</taxon>
        <taxon>Tracheophyta</taxon>
        <taxon>Spermatophyta</taxon>
        <taxon>Magnoliopsida</taxon>
        <taxon>eudicotyledons</taxon>
        <taxon>Gunneridae</taxon>
        <taxon>Pentapetalae</taxon>
        <taxon>asterids</taxon>
        <taxon>campanulids</taxon>
        <taxon>Asterales</taxon>
        <taxon>Asteraceae</taxon>
        <taxon>Asteroideae</taxon>
        <taxon>Heliantheae alliance</taxon>
        <taxon>Heliantheae</taxon>
        <taxon>Helianthus</taxon>
    </lineage>
</organism>
<dbReference type="AlphaFoldDB" id="A0A9K3HSL5"/>
<protein>
    <submittedName>
        <fullName evidence="1">Uncharacterized protein</fullName>
    </submittedName>
</protein>
<keyword evidence="2" id="KW-1185">Reference proteome</keyword>
<evidence type="ECO:0000313" key="2">
    <source>
        <dbReference type="Proteomes" id="UP000215914"/>
    </source>
</evidence>
<dbReference type="Gramene" id="mRNA:HanXRQr2_Chr11g0510481">
    <property type="protein sequence ID" value="CDS:HanXRQr2_Chr11g0510481.1"/>
    <property type="gene ID" value="HanXRQr2_Chr11g0510481"/>
</dbReference>
<name>A0A9K3HSL5_HELAN</name>
<dbReference type="EMBL" id="MNCJ02000326">
    <property type="protein sequence ID" value="KAF5783659.1"/>
    <property type="molecule type" value="Genomic_DNA"/>
</dbReference>
<reference evidence="1" key="1">
    <citation type="journal article" date="2017" name="Nature">
        <title>The sunflower genome provides insights into oil metabolism, flowering and Asterid evolution.</title>
        <authorList>
            <person name="Badouin H."/>
            <person name="Gouzy J."/>
            <person name="Grassa C.J."/>
            <person name="Murat F."/>
            <person name="Staton S.E."/>
            <person name="Cottret L."/>
            <person name="Lelandais-Briere C."/>
            <person name="Owens G.L."/>
            <person name="Carrere S."/>
            <person name="Mayjonade B."/>
            <person name="Legrand L."/>
            <person name="Gill N."/>
            <person name="Kane N.C."/>
            <person name="Bowers J.E."/>
            <person name="Hubner S."/>
            <person name="Bellec A."/>
            <person name="Berard A."/>
            <person name="Berges H."/>
            <person name="Blanchet N."/>
            <person name="Boniface M.C."/>
            <person name="Brunel D."/>
            <person name="Catrice O."/>
            <person name="Chaidir N."/>
            <person name="Claudel C."/>
            <person name="Donnadieu C."/>
            <person name="Faraut T."/>
            <person name="Fievet G."/>
            <person name="Helmstetter N."/>
            <person name="King M."/>
            <person name="Knapp S.J."/>
            <person name="Lai Z."/>
            <person name="Le Paslier M.C."/>
            <person name="Lippi Y."/>
            <person name="Lorenzon L."/>
            <person name="Mandel J.R."/>
            <person name="Marage G."/>
            <person name="Marchand G."/>
            <person name="Marquand E."/>
            <person name="Bret-Mestries E."/>
            <person name="Morien E."/>
            <person name="Nambeesan S."/>
            <person name="Nguyen T."/>
            <person name="Pegot-Espagnet P."/>
            <person name="Pouilly N."/>
            <person name="Raftis F."/>
            <person name="Sallet E."/>
            <person name="Schiex T."/>
            <person name="Thomas J."/>
            <person name="Vandecasteele C."/>
            <person name="Vares D."/>
            <person name="Vear F."/>
            <person name="Vautrin S."/>
            <person name="Crespi M."/>
            <person name="Mangin B."/>
            <person name="Burke J.M."/>
            <person name="Salse J."/>
            <person name="Munos S."/>
            <person name="Vincourt P."/>
            <person name="Rieseberg L.H."/>
            <person name="Langlade N.B."/>
        </authorList>
    </citation>
    <scope>NUCLEOTIDE SEQUENCE</scope>
    <source>
        <tissue evidence="1">Leaves</tissue>
    </source>
</reference>
<dbReference type="Proteomes" id="UP000215914">
    <property type="component" value="Unassembled WGS sequence"/>
</dbReference>
<gene>
    <name evidence="1" type="ORF">HanXRQr2_Chr11g0510481</name>
</gene>